<dbReference type="RefSeq" id="WP_263999837.1">
    <property type="nucleotide sequence ID" value="NZ_JACKVK010000022.1"/>
</dbReference>
<comment type="function">
    <text evidence="2">Catalyzes the conversion of D-ribulose 5-phosphate to formate and 3,4-dihydroxy-2-butanone 4-phosphate.</text>
</comment>
<keyword evidence="9" id="KW-0456">Lyase</keyword>
<keyword evidence="6" id="KW-0686">Riboflavin biosynthesis</keyword>
<dbReference type="PIRSF" id="PIRSF001259">
    <property type="entry name" value="RibA"/>
    <property type="match status" value="1"/>
</dbReference>
<gene>
    <name evidence="9" type="primary">ribB</name>
    <name evidence="9" type="ORF">H7K45_29845</name>
</gene>
<dbReference type="AlphaFoldDB" id="A0A9X2Z808"/>
<accession>A0A9X2Z808</accession>
<dbReference type="GO" id="GO:0005829">
    <property type="term" value="C:cytosol"/>
    <property type="evidence" value="ECO:0007669"/>
    <property type="project" value="TreeGrafter"/>
</dbReference>
<reference evidence="9" key="1">
    <citation type="submission" date="2020-07" db="EMBL/GenBank/DDBJ databases">
        <authorList>
            <person name="Pettersson B.M.F."/>
            <person name="Behra P.R.K."/>
            <person name="Ramesh M."/>
            <person name="Das S."/>
            <person name="Dasgupta S."/>
            <person name="Kirsebom L.A."/>
        </authorList>
    </citation>
    <scope>NUCLEOTIDE SEQUENCE</scope>
    <source>
        <strain evidence="9">DSM 44838</strain>
    </source>
</reference>
<reference evidence="9" key="2">
    <citation type="journal article" date="2022" name="BMC Genomics">
        <title>Comparative genome analysis of mycobacteria focusing on tRNA and non-coding RNA.</title>
        <authorList>
            <person name="Behra P.R.K."/>
            <person name="Pettersson B.M.F."/>
            <person name="Ramesh M."/>
            <person name="Das S."/>
            <person name="Dasgupta S."/>
            <person name="Kirsebom L.A."/>
        </authorList>
    </citation>
    <scope>NUCLEOTIDE SEQUENCE</scope>
    <source>
        <strain evidence="9">DSM 44838</strain>
    </source>
</reference>
<dbReference type="GO" id="GO:0003935">
    <property type="term" value="F:GTP cyclohydrolase II activity"/>
    <property type="evidence" value="ECO:0007669"/>
    <property type="project" value="TreeGrafter"/>
</dbReference>
<dbReference type="GO" id="GO:0009231">
    <property type="term" value="P:riboflavin biosynthetic process"/>
    <property type="evidence" value="ECO:0007669"/>
    <property type="project" value="UniProtKB-KW"/>
</dbReference>
<dbReference type="InterPro" id="IPR017945">
    <property type="entry name" value="DHBP_synth_RibB-like_a/b_dom"/>
</dbReference>
<proteinExistence type="inferred from homology"/>
<evidence type="ECO:0000256" key="5">
    <source>
        <dbReference type="ARBA" id="ARBA00012153"/>
    </source>
</evidence>
<organism evidence="9 10">
    <name type="scientific">Mycobacterium yunnanensis</name>
    <dbReference type="NCBI Taxonomy" id="368477"/>
    <lineage>
        <taxon>Bacteria</taxon>
        <taxon>Bacillati</taxon>
        <taxon>Actinomycetota</taxon>
        <taxon>Actinomycetes</taxon>
        <taxon>Mycobacteriales</taxon>
        <taxon>Mycobacteriaceae</taxon>
        <taxon>Mycobacterium</taxon>
    </lineage>
</organism>
<dbReference type="Gene3D" id="3.90.870.10">
    <property type="entry name" value="DHBP synthase"/>
    <property type="match status" value="1"/>
</dbReference>
<evidence type="ECO:0000256" key="7">
    <source>
        <dbReference type="ARBA" id="ARBA00022723"/>
    </source>
</evidence>
<comment type="pathway">
    <text evidence="3">Cofactor biosynthesis; riboflavin biosynthesis; 2-hydroxy-3-oxobutyl phosphate from D-ribulose 5-phosphate: step 1/1.</text>
</comment>
<evidence type="ECO:0000259" key="8">
    <source>
        <dbReference type="Pfam" id="PF00925"/>
    </source>
</evidence>
<evidence type="ECO:0000256" key="4">
    <source>
        <dbReference type="ARBA" id="ARBA00005520"/>
    </source>
</evidence>
<dbReference type="InterPro" id="IPR032677">
    <property type="entry name" value="GTP_cyclohydro_II"/>
</dbReference>
<keyword evidence="10" id="KW-1185">Reference proteome</keyword>
<evidence type="ECO:0000256" key="3">
    <source>
        <dbReference type="ARBA" id="ARBA00004904"/>
    </source>
</evidence>
<sequence>MTVIGTRCRAPGASAAASPSVDAAVDTLHAGRMVIVVDAQNPDDDGHLVLAAAHATPQRLAFMMRHTGGILCVPMPADDLDRLHLPPMVAVNEDPRGVGYTVSVNARAGITTGISAADRARTISLLASADTRPGDLSRPGNVFPLRAVDGGVLRRAGHTEAAVDMLRMAKLPPVGVTGEVVDDDGVVARGDRLRAFAAAHGLPIVTMAELIAYRRRTERLVEFKASSRLPTHHGEFRAHGFRSVLDDQEHIALVMGDLPRVNGLPTLVRVHSECLLGNVFGSGSCDCGTKFERSMQMVADEGHGVVVYLRGHESRCNAPRREEGEQGNQRDYGVGAQILADLGVHRMRLLTNSAVKVIGLEAYGLEVGATVPLPVSSGPCGLANLQNECSHY</sequence>
<evidence type="ECO:0000313" key="10">
    <source>
        <dbReference type="Proteomes" id="UP001141629"/>
    </source>
</evidence>
<evidence type="ECO:0000256" key="2">
    <source>
        <dbReference type="ARBA" id="ARBA00002284"/>
    </source>
</evidence>
<evidence type="ECO:0000313" key="9">
    <source>
        <dbReference type="EMBL" id="MCV7424750.1"/>
    </source>
</evidence>
<dbReference type="NCBIfam" id="TIGR00506">
    <property type="entry name" value="ribB"/>
    <property type="match status" value="1"/>
</dbReference>
<dbReference type="Gene3D" id="3.40.50.10990">
    <property type="entry name" value="GTP cyclohydrolase II"/>
    <property type="match status" value="1"/>
</dbReference>
<dbReference type="InterPro" id="IPR036144">
    <property type="entry name" value="RibA-like_sf"/>
</dbReference>
<evidence type="ECO:0000256" key="1">
    <source>
        <dbReference type="ARBA" id="ARBA00000141"/>
    </source>
</evidence>
<comment type="caution">
    <text evidence="9">The sequence shown here is derived from an EMBL/GenBank/DDBJ whole genome shotgun (WGS) entry which is preliminary data.</text>
</comment>
<feature type="domain" description="GTP cyclohydrolase II" evidence="8">
    <location>
        <begin position="225"/>
        <end position="372"/>
    </location>
</feature>
<dbReference type="InterPro" id="IPR000422">
    <property type="entry name" value="DHBP_synthase_RibB"/>
</dbReference>
<dbReference type="Proteomes" id="UP001141629">
    <property type="component" value="Unassembled WGS sequence"/>
</dbReference>
<dbReference type="GO" id="GO:0008686">
    <property type="term" value="F:3,4-dihydroxy-2-butanone-4-phosphate synthase activity"/>
    <property type="evidence" value="ECO:0007669"/>
    <property type="project" value="UniProtKB-EC"/>
</dbReference>
<dbReference type="SUPFAM" id="SSF55821">
    <property type="entry name" value="YrdC/RibB"/>
    <property type="match status" value="1"/>
</dbReference>
<dbReference type="PANTHER" id="PTHR21327:SF18">
    <property type="entry name" value="3,4-DIHYDROXY-2-BUTANONE 4-PHOSPHATE SYNTHASE"/>
    <property type="match status" value="1"/>
</dbReference>
<dbReference type="GO" id="GO:0046872">
    <property type="term" value="F:metal ion binding"/>
    <property type="evidence" value="ECO:0007669"/>
    <property type="project" value="UniProtKB-KW"/>
</dbReference>
<dbReference type="PANTHER" id="PTHR21327">
    <property type="entry name" value="GTP CYCLOHYDROLASE II-RELATED"/>
    <property type="match status" value="1"/>
</dbReference>
<comment type="similarity">
    <text evidence="4">In the N-terminal section; belongs to the DHBP synthase family.</text>
</comment>
<comment type="catalytic activity">
    <reaction evidence="1">
        <text>D-ribulose 5-phosphate = (2S)-2-hydroxy-3-oxobutyl phosphate + formate + H(+)</text>
        <dbReference type="Rhea" id="RHEA:18457"/>
        <dbReference type="ChEBI" id="CHEBI:15378"/>
        <dbReference type="ChEBI" id="CHEBI:15740"/>
        <dbReference type="ChEBI" id="CHEBI:58121"/>
        <dbReference type="ChEBI" id="CHEBI:58830"/>
        <dbReference type="EC" id="4.1.99.12"/>
    </reaction>
</comment>
<dbReference type="SUPFAM" id="SSF142695">
    <property type="entry name" value="RibA-like"/>
    <property type="match status" value="1"/>
</dbReference>
<keyword evidence="7" id="KW-0479">Metal-binding</keyword>
<dbReference type="Pfam" id="PF00925">
    <property type="entry name" value="GTP_cyclohydro2"/>
    <property type="match status" value="1"/>
</dbReference>
<dbReference type="EC" id="4.1.99.12" evidence="5"/>
<protein>
    <recommendedName>
        <fullName evidence="5">3,4-dihydroxy-2-butanone-4-phosphate synthase</fullName>
        <ecNumber evidence="5">4.1.99.12</ecNumber>
    </recommendedName>
</protein>
<evidence type="ECO:0000256" key="6">
    <source>
        <dbReference type="ARBA" id="ARBA00022619"/>
    </source>
</evidence>
<name>A0A9X2Z808_9MYCO</name>
<dbReference type="Pfam" id="PF00926">
    <property type="entry name" value="DHBP_synthase"/>
    <property type="match status" value="1"/>
</dbReference>
<dbReference type="EMBL" id="JACKVK010000022">
    <property type="protein sequence ID" value="MCV7424750.1"/>
    <property type="molecule type" value="Genomic_DNA"/>
</dbReference>